<dbReference type="InterPro" id="IPR014284">
    <property type="entry name" value="RNA_pol_sigma-70_dom"/>
</dbReference>
<evidence type="ECO:0000256" key="3">
    <source>
        <dbReference type="ARBA" id="ARBA00023082"/>
    </source>
</evidence>
<dbReference type="Gene3D" id="1.10.10.10">
    <property type="entry name" value="Winged helix-like DNA-binding domain superfamily/Winged helix DNA-binding domain"/>
    <property type="match status" value="1"/>
</dbReference>
<keyword evidence="2" id="KW-0805">Transcription regulation</keyword>
<dbReference type="GO" id="GO:0016987">
    <property type="term" value="F:sigma factor activity"/>
    <property type="evidence" value="ECO:0007669"/>
    <property type="project" value="UniProtKB-KW"/>
</dbReference>
<evidence type="ECO:0000256" key="2">
    <source>
        <dbReference type="ARBA" id="ARBA00023015"/>
    </source>
</evidence>
<organism evidence="7 8">
    <name type="scientific">Dyadobacter koreensis</name>
    <dbReference type="NCBI Taxonomy" id="408657"/>
    <lineage>
        <taxon>Bacteria</taxon>
        <taxon>Pseudomonadati</taxon>
        <taxon>Bacteroidota</taxon>
        <taxon>Cytophagia</taxon>
        <taxon>Cytophagales</taxon>
        <taxon>Spirosomataceae</taxon>
        <taxon>Dyadobacter</taxon>
    </lineage>
</organism>
<dbReference type="InterPro" id="IPR013324">
    <property type="entry name" value="RNA_pol_sigma_r3/r4-like"/>
</dbReference>
<dbReference type="GO" id="GO:0006352">
    <property type="term" value="P:DNA-templated transcription initiation"/>
    <property type="evidence" value="ECO:0007669"/>
    <property type="project" value="InterPro"/>
</dbReference>
<feature type="domain" description="RNA polymerase sigma-70 region 2" evidence="5">
    <location>
        <begin position="30"/>
        <end position="96"/>
    </location>
</feature>
<dbReference type="Gene3D" id="1.10.1740.10">
    <property type="match status" value="1"/>
</dbReference>
<dbReference type="InterPro" id="IPR036388">
    <property type="entry name" value="WH-like_DNA-bd_sf"/>
</dbReference>
<dbReference type="PANTHER" id="PTHR43133:SF46">
    <property type="entry name" value="RNA POLYMERASE SIGMA-70 FACTOR ECF SUBFAMILY"/>
    <property type="match status" value="1"/>
</dbReference>
<dbReference type="AlphaFoldDB" id="A0A1H6Z681"/>
<dbReference type="InterPro" id="IPR039425">
    <property type="entry name" value="RNA_pol_sigma-70-like"/>
</dbReference>
<dbReference type="GO" id="GO:0003677">
    <property type="term" value="F:DNA binding"/>
    <property type="evidence" value="ECO:0007669"/>
    <property type="project" value="InterPro"/>
</dbReference>
<comment type="similarity">
    <text evidence="1">Belongs to the sigma-70 factor family. ECF subfamily.</text>
</comment>
<dbReference type="EMBL" id="FNXY01000008">
    <property type="protein sequence ID" value="SEJ48216.1"/>
    <property type="molecule type" value="Genomic_DNA"/>
</dbReference>
<dbReference type="InterPro" id="IPR007627">
    <property type="entry name" value="RNA_pol_sigma70_r2"/>
</dbReference>
<evidence type="ECO:0000259" key="6">
    <source>
        <dbReference type="Pfam" id="PF08281"/>
    </source>
</evidence>
<dbReference type="STRING" id="408657.SAMN04487995_4922"/>
<name>A0A1H6Z681_9BACT</name>
<dbReference type="InterPro" id="IPR013249">
    <property type="entry name" value="RNA_pol_sigma70_r4_t2"/>
</dbReference>
<dbReference type="Proteomes" id="UP000199532">
    <property type="component" value="Unassembled WGS sequence"/>
</dbReference>
<evidence type="ECO:0000313" key="8">
    <source>
        <dbReference type="Proteomes" id="UP000199532"/>
    </source>
</evidence>
<feature type="domain" description="RNA polymerase sigma factor 70 region 4 type 2" evidence="6">
    <location>
        <begin position="126"/>
        <end position="177"/>
    </location>
</feature>
<keyword evidence="4" id="KW-0804">Transcription</keyword>
<evidence type="ECO:0000256" key="1">
    <source>
        <dbReference type="ARBA" id="ARBA00010641"/>
    </source>
</evidence>
<evidence type="ECO:0000259" key="5">
    <source>
        <dbReference type="Pfam" id="PF04542"/>
    </source>
</evidence>
<dbReference type="Pfam" id="PF04542">
    <property type="entry name" value="Sigma70_r2"/>
    <property type="match status" value="1"/>
</dbReference>
<dbReference type="Pfam" id="PF08281">
    <property type="entry name" value="Sigma70_r4_2"/>
    <property type="match status" value="1"/>
</dbReference>
<keyword evidence="3" id="KW-0731">Sigma factor</keyword>
<dbReference type="InterPro" id="IPR013325">
    <property type="entry name" value="RNA_pol_sigma_r2"/>
</dbReference>
<evidence type="ECO:0000313" key="7">
    <source>
        <dbReference type="EMBL" id="SEJ48216.1"/>
    </source>
</evidence>
<protein>
    <submittedName>
        <fullName evidence="7">RNA polymerase sigma-70 factor, ECF subfamily</fullName>
    </submittedName>
</protein>
<dbReference type="PANTHER" id="PTHR43133">
    <property type="entry name" value="RNA POLYMERASE ECF-TYPE SIGMA FACTO"/>
    <property type="match status" value="1"/>
</dbReference>
<dbReference type="OrthoDB" id="679904at2"/>
<proteinExistence type="inferred from homology"/>
<evidence type="ECO:0000256" key="4">
    <source>
        <dbReference type="ARBA" id="ARBA00023163"/>
    </source>
</evidence>
<accession>A0A1H6Z681</accession>
<keyword evidence="8" id="KW-1185">Reference proteome</keyword>
<dbReference type="SUPFAM" id="SSF88946">
    <property type="entry name" value="Sigma2 domain of RNA polymerase sigma factors"/>
    <property type="match status" value="1"/>
</dbReference>
<dbReference type="SUPFAM" id="SSF88659">
    <property type="entry name" value="Sigma3 and sigma4 domains of RNA polymerase sigma factors"/>
    <property type="match status" value="1"/>
</dbReference>
<sequence length="192" mass="23034">MIRIEGNQKAEDHLLLLSMKNGSSIAFDTIYEKYWEKLYNQAYKRLNDEDYAKDIIQDIFLQLWQRREELQIDHLQTYLYTSVRNNVFKYLEKEQKYTPVTTLLEQLSAAGEKADALVLRKEFMVRFEALVRTLTPSQQEIFRMRFYEDLCTLEIAERLSITRKTVQNQLHRSIAQLRHSFGLFMYLLLSNF</sequence>
<dbReference type="CDD" id="cd06171">
    <property type="entry name" value="Sigma70_r4"/>
    <property type="match status" value="1"/>
</dbReference>
<dbReference type="RefSeq" id="WP_090339357.1">
    <property type="nucleotide sequence ID" value="NZ_FNXY01000008.1"/>
</dbReference>
<reference evidence="7 8" key="1">
    <citation type="submission" date="2016-10" db="EMBL/GenBank/DDBJ databases">
        <authorList>
            <person name="de Groot N.N."/>
        </authorList>
    </citation>
    <scope>NUCLEOTIDE SEQUENCE [LARGE SCALE GENOMIC DNA]</scope>
    <source>
        <strain evidence="7 8">DSM 19938</strain>
    </source>
</reference>
<dbReference type="NCBIfam" id="TIGR02937">
    <property type="entry name" value="sigma70-ECF"/>
    <property type="match status" value="1"/>
</dbReference>
<gene>
    <name evidence="7" type="ORF">SAMN04487995_4922</name>
</gene>